<organism evidence="2">
    <name type="scientific">Anopheles darlingi</name>
    <name type="common">Mosquito</name>
    <dbReference type="NCBI Taxonomy" id="43151"/>
    <lineage>
        <taxon>Eukaryota</taxon>
        <taxon>Metazoa</taxon>
        <taxon>Ecdysozoa</taxon>
        <taxon>Arthropoda</taxon>
        <taxon>Hexapoda</taxon>
        <taxon>Insecta</taxon>
        <taxon>Pterygota</taxon>
        <taxon>Neoptera</taxon>
        <taxon>Endopterygota</taxon>
        <taxon>Diptera</taxon>
        <taxon>Nematocera</taxon>
        <taxon>Culicoidea</taxon>
        <taxon>Culicidae</taxon>
        <taxon>Anophelinae</taxon>
        <taxon>Anopheles</taxon>
    </lineage>
</organism>
<keyword evidence="1" id="KW-0472">Membrane</keyword>
<protein>
    <submittedName>
        <fullName evidence="2">Uncharacterized protein</fullName>
    </submittedName>
</protein>
<feature type="transmembrane region" description="Helical" evidence="1">
    <location>
        <begin position="40"/>
        <end position="65"/>
    </location>
</feature>
<reference evidence="2" key="1">
    <citation type="submission" date="2018-01" db="EMBL/GenBank/DDBJ databases">
        <title>An insight into the sialome of Amazonian anophelines.</title>
        <authorList>
            <person name="Ribeiro J.M."/>
            <person name="Scarpassa V."/>
            <person name="Calvo E."/>
        </authorList>
    </citation>
    <scope>NUCLEOTIDE SEQUENCE</scope>
</reference>
<keyword evidence="1" id="KW-0812">Transmembrane</keyword>
<accession>A0A2M4DB73</accession>
<dbReference type="AlphaFoldDB" id="A0A2M4DB73"/>
<evidence type="ECO:0000313" key="2">
    <source>
        <dbReference type="EMBL" id="MBW74797.1"/>
    </source>
</evidence>
<name>A0A2M4DB73_ANODA</name>
<sequence length="107" mass="10699">MLLVAPAAAAAAAAVAVPPSALTSRRLQNAIFSELAMMVAAVPYVFIGGFAFNASAASASHFIFVPSSGGSFFTLIGALLTSAPLVGPIVELAPRTTSGTSLEEESS</sequence>
<feature type="transmembrane region" description="Helical" evidence="1">
    <location>
        <begin position="72"/>
        <end position="90"/>
    </location>
</feature>
<proteinExistence type="predicted"/>
<dbReference type="EMBL" id="GGFL01010619">
    <property type="protein sequence ID" value="MBW74797.1"/>
    <property type="molecule type" value="Transcribed_RNA"/>
</dbReference>
<evidence type="ECO:0000256" key="1">
    <source>
        <dbReference type="SAM" id="Phobius"/>
    </source>
</evidence>
<keyword evidence="1" id="KW-1133">Transmembrane helix</keyword>